<evidence type="ECO:0000256" key="1">
    <source>
        <dbReference type="SAM" id="SignalP"/>
    </source>
</evidence>
<name>A0A142CM22_SHIDY</name>
<protein>
    <submittedName>
        <fullName evidence="2">Uncharacterized protein</fullName>
    </submittedName>
</protein>
<sequence>MKNKQIALSAVVSACLSLSGPTFAAPTIIEPVQTIIEPDGYKNVPVRQTQQGEQVTTNVLLRQILAEVIKANSQKEDKRCSDGEKHYSPGYIISTGKQTLRCDISSGYPEWVEGGTL</sequence>
<evidence type="ECO:0000313" key="2">
    <source>
        <dbReference type="EMBL" id="AMQ11617.1"/>
    </source>
</evidence>
<dbReference type="PROSITE" id="PS51257">
    <property type="entry name" value="PROKAR_LIPOPROTEIN"/>
    <property type="match status" value="1"/>
</dbReference>
<keyword evidence="1" id="KW-0732">Signal</keyword>
<organism evidence="2">
    <name type="scientific">Shigella dysenteriae 1</name>
    <dbReference type="NCBI Taxonomy" id="984897"/>
    <lineage>
        <taxon>Bacteria</taxon>
        <taxon>Pseudomonadati</taxon>
        <taxon>Pseudomonadota</taxon>
        <taxon>Gammaproteobacteria</taxon>
        <taxon>Enterobacterales</taxon>
        <taxon>Enterobacteriaceae</taxon>
        <taxon>Shigella</taxon>
    </lineage>
</organism>
<accession>A0A142CM22</accession>
<feature type="signal peptide" evidence="1">
    <location>
        <begin position="1"/>
        <end position="24"/>
    </location>
</feature>
<feature type="chain" id="PRO_5007493510" evidence="1">
    <location>
        <begin position="25"/>
        <end position="117"/>
    </location>
</feature>
<keyword evidence="2" id="KW-0614">Plasmid</keyword>
<dbReference type="EMBL" id="KT754161">
    <property type="protein sequence ID" value="AMQ11617.1"/>
    <property type="molecule type" value="Genomic_DNA"/>
</dbReference>
<proteinExistence type="predicted"/>
<dbReference type="AlphaFoldDB" id="A0A142CM22"/>
<geneLocation type="plasmid" evidence="2">
    <name>pCAR10</name>
</geneLocation>
<reference evidence="2" key="1">
    <citation type="journal article" date="2016" name="Nat. Microbiol.">
        <title>Global phylogeography and evolutionary history of Shigella dysenteriae type 1.</title>
        <authorList>
            <person name="Njamkepo E."/>
            <person name="Fawal N."/>
            <person name="Tran-Dien A."/>
            <person name="Hawkey J."/>
            <person name="Strockbine N."/>
            <person name="Jenkins C."/>
            <person name="Talukder K.A."/>
            <person name="Bercion R."/>
            <person name="Kuleshov K."/>
            <person name="Kolinska R."/>
            <person name="Russell J.E."/>
            <person name="Kaftyreva L."/>
            <person name="Accou-Demartin M."/>
            <person name="Karas A."/>
            <person name="Vandenberg O."/>
            <person name="Mather A.E."/>
            <person name="Mason C.J."/>
            <person name="Page A.J."/>
            <person name="Ramamurthy T."/>
            <person name="Bizet C."/>
            <person name="Gamian A."/>
            <person name="Carle I."/>
            <person name="Sow A.G."/>
            <person name="Bouchier C."/>
            <person name="Wester A.L."/>
            <person name="Lejay-Collin M."/>
            <person name="Fonkoua M.C."/>
            <person name="Hello S.L."/>
            <person name="Blaser M.J."/>
            <person name="Jernberg C."/>
            <person name="Ruckly C."/>
            <person name="Merens A."/>
            <person name="Page A.L."/>
            <person name="Aslett M."/>
            <person name="Roggentin P."/>
            <person name="Fruth A."/>
            <person name="Denamur E."/>
            <person name="Venkatesan M."/>
            <person name="Bercovier H."/>
            <person name="Bodhidatta L."/>
            <person name="Chiou C.S."/>
            <person name="Clermont D."/>
            <person name="Colonna B."/>
            <person name="Egorova S."/>
            <person name="Pazhani G.P."/>
            <person name="Ezernitchi A.V."/>
            <person name="Guigon G."/>
            <person name="Harris S.R."/>
            <person name="Izumiya H."/>
            <person name="Korzeniowska-Kowal A."/>
            <person name="Lutynska A."/>
            <person name="Gouali M."/>
            <person name="Grimont F."/>
            <person name="Langendorf C."/>
            <person name="Marejkova M."/>
            <person name="Peterson L.A."/>
            <person name="Perez-Perez G."/>
            <person name="Ngandjio A."/>
            <person name="Podkolzin A."/>
            <person name="Souche E."/>
            <person name="Makarova M."/>
            <person name="Shipulin G.A."/>
            <person name="Ye C."/>
            <person name="Zemlickova H."/>
            <person name="Herpay M."/>
            <person name="Grimont P.A."/>
            <person name="Parkhill J."/>
            <person name="Sansonetti P."/>
            <person name="Holt K.E."/>
            <person name="Brisse S."/>
            <person name="Thomson N.R."/>
            <person name="Weill F.X."/>
        </authorList>
    </citation>
    <scope>NUCLEOTIDE SEQUENCE</scope>
    <source>
        <strain evidence="2">CAR10</strain>
        <plasmid evidence="2">pCAR10</plasmid>
    </source>
</reference>
<dbReference type="RefSeq" id="WP_000792062.1">
    <property type="nucleotide sequence ID" value="NZ_KT754161.1"/>
</dbReference>